<dbReference type="CDD" id="cd00093">
    <property type="entry name" value="HTH_XRE"/>
    <property type="match status" value="1"/>
</dbReference>
<accession>A0A229RVR7</accession>
<dbReference type="AlphaFoldDB" id="A0A229RVR7"/>
<proteinExistence type="predicted"/>
<dbReference type="SMART" id="SM00530">
    <property type="entry name" value="HTH_XRE"/>
    <property type="match status" value="1"/>
</dbReference>
<comment type="caution">
    <text evidence="2">The sequence shown here is derived from an EMBL/GenBank/DDBJ whole genome shotgun (WGS) entry which is preliminary data.</text>
</comment>
<feature type="domain" description="HTH cro/C1-type" evidence="1">
    <location>
        <begin position="10"/>
        <end position="64"/>
    </location>
</feature>
<gene>
    <name evidence="2" type="ORF">CFP71_27140</name>
</gene>
<evidence type="ECO:0000313" key="3">
    <source>
        <dbReference type="Proteomes" id="UP000215223"/>
    </source>
</evidence>
<organism evidence="2 3">
    <name type="scientific">Amycolatopsis thailandensis</name>
    <dbReference type="NCBI Taxonomy" id="589330"/>
    <lineage>
        <taxon>Bacteria</taxon>
        <taxon>Bacillati</taxon>
        <taxon>Actinomycetota</taxon>
        <taxon>Actinomycetes</taxon>
        <taxon>Pseudonocardiales</taxon>
        <taxon>Pseudonocardiaceae</taxon>
        <taxon>Amycolatopsis</taxon>
    </lineage>
</organism>
<reference evidence="2 3" key="1">
    <citation type="submission" date="2017-07" db="EMBL/GenBank/DDBJ databases">
        <title>Amycolatopsis thailandensis Genome sequencing and assembly.</title>
        <authorList>
            <person name="Kaur N."/>
            <person name="Mayilraj S."/>
        </authorList>
    </citation>
    <scope>NUCLEOTIDE SEQUENCE [LARGE SCALE GENOMIC DNA]</scope>
    <source>
        <strain evidence="2 3">JCM 16380</strain>
    </source>
</reference>
<evidence type="ECO:0000259" key="1">
    <source>
        <dbReference type="PROSITE" id="PS50943"/>
    </source>
</evidence>
<dbReference type="InterPro" id="IPR010982">
    <property type="entry name" value="Lambda_DNA-bd_dom_sf"/>
</dbReference>
<dbReference type="SUPFAM" id="SSF47413">
    <property type="entry name" value="lambda repressor-like DNA-binding domains"/>
    <property type="match status" value="1"/>
</dbReference>
<dbReference type="PROSITE" id="PS50943">
    <property type="entry name" value="HTH_CROC1"/>
    <property type="match status" value="1"/>
</dbReference>
<dbReference type="GO" id="GO:0003677">
    <property type="term" value="F:DNA binding"/>
    <property type="evidence" value="ECO:0007669"/>
    <property type="project" value="InterPro"/>
</dbReference>
<dbReference type="RefSeq" id="WP_093936781.1">
    <property type="nucleotide sequence ID" value="NZ_NMQT01000099.1"/>
</dbReference>
<protein>
    <submittedName>
        <fullName evidence="2">Transcriptional regulator</fullName>
    </submittedName>
</protein>
<dbReference type="Proteomes" id="UP000215223">
    <property type="component" value="Unassembled WGS sequence"/>
</dbReference>
<keyword evidence="3" id="KW-1185">Reference proteome</keyword>
<evidence type="ECO:0000313" key="2">
    <source>
        <dbReference type="EMBL" id="OXM50625.1"/>
    </source>
</evidence>
<dbReference type="OrthoDB" id="4523834at2"/>
<sequence>MIGVRRRDGLVSARKTVGLSQEKLAEIMDVDRRTVIRWEAGDFAPLPFQRPKLARVLGRSQEELRVLLEGSPAADLPHELEPAFSWLDRRVGWSAGTTRERVGARVSSGGRRGPRVDRSHAADALASYYGELPVGYALYQARYGKQSVRTSVLSRSDWLDLSCQLTPENDQLLLRPGIGGDSCGINEKAAVGRLAEAAEGGVRLADVPIYRLTELDVGGGALSGSLDVVPFIEYALTLDLLEREMFETLAAEKALRPGHVPLRDKYLPDLATVLDLAGRLCAGGVLALTAIARPADPYRGGRDYLLLIQERSRNVLNATGSLAVIPKAFHRPSTDQRADARIGATLRRALENELFGRVDVDNTAGSQRAADPMHPHRLSAPMRWLTEQPGRLRMECTGFGLNLVSGNYELASLVVIDDDEFWSRFGGEVEANWESTELRSYSTLDGDLIGGLIADESWSNEGLFALLQGLRRLAEISGERLAVPSIELCR</sequence>
<dbReference type="Gene3D" id="1.10.260.40">
    <property type="entry name" value="lambda repressor-like DNA-binding domains"/>
    <property type="match status" value="1"/>
</dbReference>
<name>A0A229RVR7_9PSEU</name>
<dbReference type="InterPro" id="IPR001387">
    <property type="entry name" value="Cro/C1-type_HTH"/>
</dbReference>
<dbReference type="Pfam" id="PF01381">
    <property type="entry name" value="HTH_3"/>
    <property type="match status" value="1"/>
</dbReference>
<dbReference type="EMBL" id="NMQT01000099">
    <property type="protein sequence ID" value="OXM50625.1"/>
    <property type="molecule type" value="Genomic_DNA"/>
</dbReference>